<feature type="compositionally biased region" description="Low complexity" evidence="2">
    <location>
        <begin position="2207"/>
        <end position="2216"/>
    </location>
</feature>
<feature type="compositionally biased region" description="Basic and acidic residues" evidence="2">
    <location>
        <begin position="330"/>
        <end position="340"/>
    </location>
</feature>
<feature type="region of interest" description="Disordered" evidence="2">
    <location>
        <begin position="2152"/>
        <end position="2350"/>
    </location>
</feature>
<feature type="region of interest" description="Disordered" evidence="2">
    <location>
        <begin position="406"/>
        <end position="444"/>
    </location>
</feature>
<keyword evidence="1" id="KW-0175">Coiled coil</keyword>
<feature type="compositionally biased region" description="Polar residues" evidence="2">
    <location>
        <begin position="2430"/>
        <end position="2440"/>
    </location>
</feature>
<feature type="compositionally biased region" description="Polar residues" evidence="2">
    <location>
        <begin position="1498"/>
        <end position="1515"/>
    </location>
</feature>
<feature type="compositionally biased region" description="Basic and acidic residues" evidence="2">
    <location>
        <begin position="2100"/>
        <end position="2124"/>
    </location>
</feature>
<feature type="compositionally biased region" description="Low complexity" evidence="2">
    <location>
        <begin position="184"/>
        <end position="200"/>
    </location>
</feature>
<feature type="compositionally biased region" description="Polar residues" evidence="2">
    <location>
        <begin position="1230"/>
        <end position="1241"/>
    </location>
</feature>
<evidence type="ECO:0000256" key="1">
    <source>
        <dbReference type="SAM" id="Coils"/>
    </source>
</evidence>
<dbReference type="EMBL" id="CVRI01000063">
    <property type="protein sequence ID" value="CRL04392.1"/>
    <property type="molecule type" value="Genomic_DNA"/>
</dbReference>
<feature type="compositionally biased region" description="Low complexity" evidence="2">
    <location>
        <begin position="220"/>
        <end position="232"/>
    </location>
</feature>
<feature type="region of interest" description="Disordered" evidence="2">
    <location>
        <begin position="2669"/>
        <end position="2728"/>
    </location>
</feature>
<feature type="compositionally biased region" description="Polar residues" evidence="2">
    <location>
        <begin position="1207"/>
        <end position="1221"/>
    </location>
</feature>
<feature type="compositionally biased region" description="Basic and acidic residues" evidence="2">
    <location>
        <begin position="2298"/>
        <end position="2324"/>
    </location>
</feature>
<keyword evidence="5" id="KW-1185">Reference proteome</keyword>
<name>A0A1J1IWB0_9DIPT</name>
<feature type="region of interest" description="Disordered" evidence="2">
    <location>
        <begin position="312"/>
        <end position="367"/>
    </location>
</feature>
<feature type="compositionally biased region" description="Polar residues" evidence="2">
    <location>
        <begin position="407"/>
        <end position="420"/>
    </location>
</feature>
<feature type="region of interest" description="Disordered" evidence="2">
    <location>
        <begin position="3354"/>
        <end position="3374"/>
    </location>
</feature>
<feature type="compositionally biased region" description="Low complexity" evidence="2">
    <location>
        <begin position="2576"/>
        <end position="2590"/>
    </location>
</feature>
<feature type="compositionally biased region" description="Basic and acidic residues" evidence="2">
    <location>
        <begin position="421"/>
        <end position="444"/>
    </location>
</feature>
<feature type="compositionally biased region" description="Polar residues" evidence="2">
    <location>
        <begin position="513"/>
        <end position="525"/>
    </location>
</feature>
<feature type="region of interest" description="Disordered" evidence="2">
    <location>
        <begin position="2574"/>
        <end position="2637"/>
    </location>
</feature>
<feature type="compositionally biased region" description="Low complexity" evidence="2">
    <location>
        <begin position="1779"/>
        <end position="1795"/>
    </location>
</feature>
<feature type="domain" description="Smoothelin" evidence="3">
    <location>
        <begin position="2379"/>
        <end position="2415"/>
    </location>
</feature>
<dbReference type="STRING" id="568069.A0A1J1IWB0"/>
<feature type="compositionally biased region" description="Low complexity" evidence="2">
    <location>
        <begin position="1692"/>
        <end position="1707"/>
    </location>
</feature>
<feature type="region of interest" description="Disordered" evidence="2">
    <location>
        <begin position="2081"/>
        <end position="2126"/>
    </location>
</feature>
<feature type="compositionally biased region" description="Basic and acidic residues" evidence="2">
    <location>
        <begin position="2262"/>
        <end position="2287"/>
    </location>
</feature>
<feature type="compositionally biased region" description="Basic and acidic residues" evidence="2">
    <location>
        <begin position="1604"/>
        <end position="1618"/>
    </location>
</feature>
<feature type="region of interest" description="Disordered" evidence="2">
    <location>
        <begin position="1368"/>
        <end position="1728"/>
    </location>
</feature>
<feature type="compositionally biased region" description="Polar residues" evidence="2">
    <location>
        <begin position="533"/>
        <end position="558"/>
    </location>
</feature>
<feature type="compositionally biased region" description="Basic and acidic residues" evidence="2">
    <location>
        <begin position="1165"/>
        <end position="1175"/>
    </location>
</feature>
<dbReference type="OrthoDB" id="6381429at2759"/>
<reference evidence="4 5" key="1">
    <citation type="submission" date="2015-04" db="EMBL/GenBank/DDBJ databases">
        <authorList>
            <person name="Syromyatnikov M.Y."/>
            <person name="Popov V.N."/>
        </authorList>
    </citation>
    <scope>NUCLEOTIDE SEQUENCE [LARGE SCALE GENOMIC DNA]</scope>
</reference>
<feature type="compositionally biased region" description="Basic and acidic residues" evidence="2">
    <location>
        <begin position="2230"/>
        <end position="2252"/>
    </location>
</feature>
<feature type="compositionally biased region" description="Polar residues" evidence="2">
    <location>
        <begin position="1442"/>
        <end position="1459"/>
    </location>
</feature>
<proteinExistence type="predicted"/>
<feature type="compositionally biased region" description="Polar residues" evidence="2">
    <location>
        <begin position="1526"/>
        <end position="1543"/>
    </location>
</feature>
<feature type="compositionally biased region" description="Basic and acidic residues" evidence="2">
    <location>
        <begin position="1404"/>
        <end position="1418"/>
    </location>
</feature>
<feature type="compositionally biased region" description="Low complexity" evidence="2">
    <location>
        <begin position="1196"/>
        <end position="1206"/>
    </location>
</feature>
<accession>A0A1J1IWB0</accession>
<feature type="compositionally biased region" description="Polar residues" evidence="2">
    <location>
        <begin position="1582"/>
        <end position="1603"/>
    </location>
</feature>
<dbReference type="InterPro" id="IPR022189">
    <property type="entry name" value="SMTN"/>
</dbReference>
<feature type="compositionally biased region" description="Basic and acidic residues" evidence="2">
    <location>
        <begin position="2684"/>
        <end position="2707"/>
    </location>
</feature>
<sequence length="4123" mass="463571">MSSEFGDIRDEDILRQMWQETDDFGRKKEIRTHMYKLREARLREFYIKEMESKSPITSRHEDAMADHSFEGFKSNEIRGVDNPLSDIKFGPISGNTGGWNVISSSETSDGGKARTEKMLATTEGVTAIDGGKKAFSGKNEELKTERYDGDANNFTYSTGESSNMSLSENIVMGDENNKRIENKSSTVSHSSKVVRSSANSGDVMIQDDFQKPVREHDLRSSSVNSEHSSTTKSHVEQKNATSTSDNVKLSQDSSTVKEAFRLSNEPGRIISRHVERANPSTNMVIEKKELADGTIVTTKRYETVNSDRINHVDLQPASRDSRSSSVSSTHKSDTKTHQDSINKTSQNVETTFKTSRDEEAFRLSQQPGKILSRDVELKDPTTKMITEKKELHDGTIVTTKRYEKIDSSSTNVHDNQSTKNFKSDIKSTTEENRKTSTNETFKTSRDEEAFRLAQQPGKIIFRDVQMANPTTRMITEKKELTDGTVVTTKRYESVDSDSQSTKSFTKEQKSDNFSKNLRSDSSTTSKTEEVRKTTQNVDQKTAENVNQTSQKFDQQTFKTARDEEAFRLAQQPGKIISREVEMANPTTKRITEKKELTDGTIVTTKRYETIDSDTQSVKSFKEENNSDDFSKNLRNESITTRNVKETFKTARDEEAFRLAQQPGKIISREVEITNPTTKRITEKKELTDGTIVTTKRYETIDSDTQSVKSFKEENTSDNFTKNLRNDSTTTRNVKETSKAPRDDAPARLSDQPAKVISRNVEMTNPTTRTTTEKKELHDGTIVTTKRIETIDSDTQSVKSFREENTFDNFAKNLRKDSTTKKEDIRKVDKTYDNLKSSNQTFKTPRDEEAFRLAQQPGKVLSRDVEMTNTTTRMITEKKELTDGTIVTTKRFENVNEPNEPAAKNVPRDNVEPRNVRKTFTDSNAFDTDDKNTEREIVEETVTRKVFDTSCKCPEDHKPNNREFINKERNDDHYDMTSEIISNVDNRRQTKKQNLTEVEKNREELMTREEARRVEQRRIEEQIKRQEQKRITKDLEVDSAHRAFASSLRCVTPPNERVATPNVPRMDYRTTRSPSHETTTSKISTSTVTLRKSSIDRPSPRPLSSEQPSKPNKKTTPESRKPTTQTVETIEIDTRNKKRPVSPQKVVQPRTTSPNKLPQKSQPKKLFTDDSPKILRETSPQKQQKPKGSVTRDVPSKSRPSSNESSPRATSPQKSSPNSGSASPRGVSPQKYPTSSRDSSPSKPYVETTRTTKPKDSDDELMTTTITIDNKDTKFRDDLRITQTVDSKNISATTSVSDLEFISANDRRLLTDLDSEDNLQIKIDVANLKDDDLKIKTTIREVDRKSPSKPDDNDKKIFQRRETFEERASKLIGVTPESPSRDVPSYLKPTFSSLPATDRNVTEVVGRKTKDNQEIERTQRKSVTTESEDFITREKNETRRTTHTYSSPDQSPTRNYSKPTTPKDETRRPTHTYSSPDQSPTRSYSKPTTPKDETRRPTHTYSSPDQSPTRNYSKPTTPKDETRRTTHTYSSPDQSPTRNYSKPTTPKDETRRPTHTYSSPDQSPTRNYSKPTTPKDETRRPTHTYSSPDQSPTRSYSKPTSQKPSETKKPYERPNEKGDLTNVPDTKTTKPSTTRTSSPDKKKPSSVDSPTRTSQRFVNETKTTRRVTTEDEDRSPVRPESQTPAGKPSRVVTNKTTKTFIETTRTSKASPTNRLVKRPTDISTTDQDSDVETEENLIKNIDKSTSKTTRKKLIQGRKDSAPVTRTTTRSDKEKVSRSNTDTVIRTDTTTSSKKTSNIQARKDSVRPSKVITTKTTNVNTINSNTLDDVLIDIQQAKSSREASPNKMIPTPVHPDEDINGDQMIYPDKVTEPDDFKRQAPKVKNIPIFEEKTKKFVGIEITEVGTDQSRIILEEEEHEDREVINSSILERADRKRNSIQIDPIDDEDDDDDHTHLLSVSQKVHKFIETAEELKKPKTSAPFKSDDVKLEDVSEPEDDSRLTVNRKVTKFSTTNDELSSKELLKSRKTIRETVTTSYDEVDENLRDDECLLSVTDKVNKFITSAEKLVSSSPQKSPELVKNIMKTSTKSSRSNDEDINESFLTREKVSTLSRGDRSDSKSTVKSENSDITLKSTEAIKRARAVFETNTASRDVKRHDDIMSRPSVFDAKRTPTSDRKSYTETATTRSTTSREKSPSRERHSPYKDYDSKSPSPSSPRRGSSERTPAYMRDQVSTKKELFEKRISSSRLENDMSHQKSISPQHSVNERSYRSESEERHQRTRKVSSDKHYMSHTVASLEHVNTERRDSELERTSRHESNSGSRRDSVTRTPTKFHRNISESTNDSAAMESPRTPTKFGVELKRTDSGKHVQTRKVSAGGETINVEEIFDLDELERLLEIVVGYEQRRRIRAQIRLVRKIISEREMNNEIKTSTKTTRARNASPSRKETTTKVSQRFVESPEKIPRERIEKIVTTTTTTRISGSDKPRDVVTTKSTKVFDKGSAPRSVIESLNKTGKVKSENVVKTTRKTSATSSALKTNTTRESRVDGVDSVTSSYGVGPTDSNGLPLFGLKALKKKTPTTTKESKTTGSTYTEVSYSENGRPATVERKTTRYSTDPSDFDNKLDSDYKKGERKGSRGGMYSVTKTEKFVDDGTTPSSKVIRRGSVKELKEKFVRKDSSSKVTESSSSKKETKRSSVDHRDSESENETYRISRQYRSSSRDSKTFLNSEKKASNVQEVMSYMKNADRVRVDGDTKEDAESRALLNKFLGASALMTSIENNSGLSKEFLSTGGKTAKNQRTPSGSKVTKTVTSYSTAKSYDINDIWDADLLRKLLEATTNYEDRRKIRARLRQVMADKEVCAEVVNQLTTELEGESIAVESSEEKKEEGESLLLPLIQGILQNPKYQNLSARQLLSLNLSKTIAQKSGLLPSCSKMNSEHNQFNDGHRLGNDYLPIEDSGTESGEDLRLLAAGLQSSFSNMEAAAELSKDSLEQEQVEGGSCKAKNDSLAAGLLMEVTTALARLQISINKGEIELEESKKTSLLSLVDRLQRGLISPEKIVDSNTETGTSGGLLGQSSLEGVQDVGSDRRSSCGGVNRFAKRRNRVNRHTVGVTREELADARRIIEELELIGIHNAATTNQNLINNKPKITATVVNSKPGVYNAILTRQISEPITLLRPSHFVPKETSKVGDVLNKPKYKLFKQSISLDQPTSILKNSANTETTSKIEDQQPMPLFKKFSLQRNLSGSNNKFAINNHKDEDDEPTDESSSSDDEDEVINTKFYNHNAAGAKFKAKENYLKNQQTEERSFNYSSGDETSAPGPRVSKYTSKKMKMKRANTIDLPKSFSFVNTFDLSDKECSDSETTTRSSYHNRGMTNAGLRTTITGGVAANNLPPKFTPKTENDKKFLAFIQKQTTEITPTYVNPSTTRTSQKTPNWRNKFGNLKHKFEQEDPQPKPIKAPAVNAAANFWKNVEKEKPSAKVSPMPPVAPQPFVKSLPIVSDKFPWKNNANERKIDEVKPTTKKTLVEKFLPKEQPPVEVHRIIPEPKKLPALKPSNVNNFSHAPMSAFKPPISRKLSNSFKPINMTEDVVRNPLQQFSNGIVKQLAETGYNANGNPAPISRKIILSSPTRSIADQSFVKVTKQPEKVEQAKPVPWAGNTKSDRVLNLAAAKFEQGVPTVHMGAVLPASAPEPVVKYRNNPLYSGTPEKRSSLPPNASYATFDVTFESKPISMINKTVKVVRKEATFVITDFTQPTSVSTYAPAITESITRPKFDRQDSLTNPAQEPLVLTCNRTVYSPNEKPKIMELYEIPTPKSSQLSSDASIASICDDIENELQGLSDTVECKAAVTRVMKGPVAQTAYTQSSELTSLSDQNKENSMMKSLHDSLKKLSQKSPTPEKRQILSKESSSSSIERKVSPYKSPTHSESRLSQDSSNSSIDLKLPPIKIPIPAVPETAYSITYTSPPKIQVKSPSTDPPPHVIFNNVAQVQHTQGLQKARSSHMLAIPKPTDPAIPPPTMYGATPNQVMAKQTKVQSYFGPKRAESLAIRSKAQVTSHVKPMSFNSGSQTSTVSRKISMFTQPVSKPVQPALFSLSRSKTLPSLANVQLLDESNIDDAFEELLSSTNL</sequence>
<feature type="compositionally biased region" description="Basic and acidic residues" evidence="2">
    <location>
        <begin position="208"/>
        <end position="219"/>
    </location>
</feature>
<dbReference type="Proteomes" id="UP000183832">
    <property type="component" value="Unassembled WGS sequence"/>
</dbReference>
<feature type="compositionally biased region" description="Basic and acidic residues" evidence="2">
    <location>
        <begin position="732"/>
        <end position="745"/>
    </location>
</feature>
<feature type="region of interest" description="Disordered" evidence="2">
    <location>
        <begin position="1741"/>
        <end position="1807"/>
    </location>
</feature>
<feature type="compositionally biased region" description="Polar residues" evidence="2">
    <location>
        <begin position="1554"/>
        <end position="1571"/>
    </location>
</feature>
<feature type="region of interest" description="Disordered" evidence="2">
    <location>
        <begin position="2430"/>
        <end position="2459"/>
    </location>
</feature>
<feature type="region of interest" description="Disordered" evidence="2">
    <location>
        <begin position="492"/>
        <end position="558"/>
    </location>
</feature>
<gene>
    <name evidence="4" type="ORF">CLUMA_CG017480</name>
</gene>
<organism evidence="4 5">
    <name type="scientific">Clunio marinus</name>
    <dbReference type="NCBI Taxonomy" id="568069"/>
    <lineage>
        <taxon>Eukaryota</taxon>
        <taxon>Metazoa</taxon>
        <taxon>Ecdysozoa</taxon>
        <taxon>Arthropoda</taxon>
        <taxon>Hexapoda</taxon>
        <taxon>Insecta</taxon>
        <taxon>Pterygota</taxon>
        <taxon>Neoptera</taxon>
        <taxon>Endopterygota</taxon>
        <taxon>Diptera</taxon>
        <taxon>Nematocera</taxon>
        <taxon>Chironomoidea</taxon>
        <taxon>Chironomidae</taxon>
        <taxon>Clunio</taxon>
    </lineage>
</organism>
<feature type="compositionally biased region" description="Low complexity" evidence="2">
    <location>
        <begin position="2525"/>
        <end position="2536"/>
    </location>
</feature>
<feature type="region of interest" description="Disordered" evidence="2">
    <location>
        <begin position="180"/>
        <end position="260"/>
    </location>
</feature>
<feature type="compositionally biased region" description="Basic and acidic residues" evidence="2">
    <location>
        <begin position="2617"/>
        <end position="2632"/>
    </location>
</feature>
<feature type="compositionally biased region" description="Low complexity" evidence="2">
    <location>
        <begin position="1623"/>
        <end position="1636"/>
    </location>
</feature>
<feature type="compositionally biased region" description="Basic and acidic residues" evidence="2">
    <location>
        <begin position="2165"/>
        <end position="2177"/>
    </location>
</feature>
<evidence type="ECO:0000313" key="4">
    <source>
        <dbReference type="EMBL" id="CRL04392.1"/>
    </source>
</evidence>
<feature type="compositionally biased region" description="Basic and acidic residues" evidence="2">
    <location>
        <begin position="2187"/>
        <end position="2206"/>
    </location>
</feature>
<feature type="compositionally biased region" description="Low complexity" evidence="2">
    <location>
        <begin position="1075"/>
        <end position="1088"/>
    </location>
</feature>
<feature type="region of interest" description="Disordered" evidence="2">
    <location>
        <begin position="1047"/>
        <end position="1259"/>
    </location>
</feature>
<feature type="compositionally biased region" description="Polar residues" evidence="2">
    <location>
        <begin position="3857"/>
        <end position="3877"/>
    </location>
</feature>
<feature type="coiled-coil region" evidence="1">
    <location>
        <begin position="980"/>
        <end position="1007"/>
    </location>
</feature>
<feature type="region of interest" description="Disordered" evidence="2">
    <location>
        <begin position="3301"/>
        <end position="3326"/>
    </location>
</feature>
<dbReference type="Pfam" id="PF12510">
    <property type="entry name" value="Smoothelin"/>
    <property type="match status" value="2"/>
</dbReference>
<feature type="region of interest" description="Disordered" evidence="2">
    <location>
        <begin position="1972"/>
        <end position="1997"/>
    </location>
</feature>
<feature type="compositionally biased region" description="Polar residues" evidence="2">
    <location>
        <begin position="341"/>
        <end position="353"/>
    </location>
</feature>
<feature type="region of interest" description="Disordered" evidence="2">
    <location>
        <begin position="709"/>
        <end position="753"/>
    </location>
</feature>
<feature type="compositionally biased region" description="Polar residues" evidence="2">
    <location>
        <begin position="1470"/>
        <end position="1487"/>
    </location>
</feature>
<feature type="compositionally biased region" description="Basic and acidic residues" evidence="2">
    <location>
        <begin position="2715"/>
        <end position="2728"/>
    </location>
</feature>
<evidence type="ECO:0000313" key="5">
    <source>
        <dbReference type="Proteomes" id="UP000183832"/>
    </source>
</evidence>
<feature type="compositionally biased region" description="Polar residues" evidence="2">
    <location>
        <begin position="3358"/>
        <end position="3374"/>
    </location>
</feature>
<evidence type="ECO:0000256" key="2">
    <source>
        <dbReference type="SAM" id="MobiDB-lite"/>
    </source>
</evidence>
<feature type="region of interest" description="Disordered" evidence="2">
    <location>
        <begin position="3857"/>
        <end position="3935"/>
    </location>
</feature>
<evidence type="ECO:0000259" key="3">
    <source>
        <dbReference type="Pfam" id="PF12510"/>
    </source>
</evidence>
<feature type="compositionally biased region" description="Polar residues" evidence="2">
    <location>
        <begin position="238"/>
        <end position="256"/>
    </location>
</feature>
<feature type="domain" description="Smoothelin" evidence="3">
    <location>
        <begin position="2809"/>
        <end position="2854"/>
    </location>
</feature>
<feature type="compositionally biased region" description="Polar residues" evidence="2">
    <location>
        <begin position="716"/>
        <end position="731"/>
    </location>
</feature>
<feature type="region of interest" description="Disordered" evidence="2">
    <location>
        <begin position="1836"/>
        <end position="1859"/>
    </location>
</feature>
<protein>
    <submittedName>
        <fullName evidence="4">CLUMA_CG017480, isoform F</fullName>
    </submittedName>
</protein>
<feature type="compositionally biased region" description="Acidic residues" evidence="2">
    <location>
        <begin position="3256"/>
        <end position="3272"/>
    </location>
</feature>
<feature type="region of interest" description="Disordered" evidence="2">
    <location>
        <begin position="3243"/>
        <end position="3272"/>
    </location>
</feature>
<feature type="region of interest" description="Disordered" evidence="2">
    <location>
        <begin position="2522"/>
        <end position="2545"/>
    </location>
</feature>
<feature type="compositionally biased region" description="Basic and acidic residues" evidence="2">
    <location>
        <begin position="1429"/>
        <end position="1439"/>
    </location>
</feature>
<feature type="compositionally biased region" description="Polar residues" evidence="2">
    <location>
        <begin position="1148"/>
        <end position="1160"/>
    </location>
</feature>